<name>A0AAD7WEL2_9TELE</name>
<reference evidence="2" key="1">
    <citation type="journal article" date="2023" name="Science">
        <title>Genome structures resolve the early diversification of teleost fishes.</title>
        <authorList>
            <person name="Parey E."/>
            <person name="Louis A."/>
            <person name="Montfort J."/>
            <person name="Bouchez O."/>
            <person name="Roques C."/>
            <person name="Iampietro C."/>
            <person name="Lluch J."/>
            <person name="Castinel A."/>
            <person name="Donnadieu C."/>
            <person name="Desvignes T."/>
            <person name="Floi Bucao C."/>
            <person name="Jouanno E."/>
            <person name="Wen M."/>
            <person name="Mejri S."/>
            <person name="Dirks R."/>
            <person name="Jansen H."/>
            <person name="Henkel C."/>
            <person name="Chen W.J."/>
            <person name="Zahm M."/>
            <person name="Cabau C."/>
            <person name="Klopp C."/>
            <person name="Thompson A.W."/>
            <person name="Robinson-Rechavi M."/>
            <person name="Braasch I."/>
            <person name="Lecointre G."/>
            <person name="Bobe J."/>
            <person name="Postlethwait J.H."/>
            <person name="Berthelot C."/>
            <person name="Roest Crollius H."/>
            <person name="Guiguen Y."/>
        </authorList>
    </citation>
    <scope>NUCLEOTIDE SEQUENCE</scope>
    <source>
        <strain evidence="2">NC1722</strain>
    </source>
</reference>
<proteinExistence type="predicted"/>
<organism evidence="2 3">
    <name type="scientific">Aldrovandia affinis</name>
    <dbReference type="NCBI Taxonomy" id="143900"/>
    <lineage>
        <taxon>Eukaryota</taxon>
        <taxon>Metazoa</taxon>
        <taxon>Chordata</taxon>
        <taxon>Craniata</taxon>
        <taxon>Vertebrata</taxon>
        <taxon>Euteleostomi</taxon>
        <taxon>Actinopterygii</taxon>
        <taxon>Neopterygii</taxon>
        <taxon>Teleostei</taxon>
        <taxon>Notacanthiformes</taxon>
        <taxon>Halosauridae</taxon>
        <taxon>Aldrovandia</taxon>
    </lineage>
</organism>
<dbReference type="AlphaFoldDB" id="A0AAD7WEL2"/>
<accession>A0AAD7WEL2</accession>
<sequence>MARLEDAETRDAAPGSEILIPVQFRSDGRPGFEPNSLQATFLVRKSMRATLLAQLLLEVTRESEMNGSKERGEHPEEAPICRESGETNGADGANRRERKVNYGGEVRGPLQYPRKWWWRRGFHGERVLLWERGQRRRWGRGEHAASHWMDTRFKSSDWL</sequence>
<keyword evidence="3" id="KW-1185">Reference proteome</keyword>
<evidence type="ECO:0000313" key="2">
    <source>
        <dbReference type="EMBL" id="KAJ8394152.1"/>
    </source>
</evidence>
<feature type="region of interest" description="Disordered" evidence="1">
    <location>
        <begin position="62"/>
        <end position="97"/>
    </location>
</feature>
<dbReference type="EMBL" id="JAINUG010000129">
    <property type="protein sequence ID" value="KAJ8394152.1"/>
    <property type="molecule type" value="Genomic_DNA"/>
</dbReference>
<evidence type="ECO:0000313" key="3">
    <source>
        <dbReference type="Proteomes" id="UP001221898"/>
    </source>
</evidence>
<evidence type="ECO:0000256" key="1">
    <source>
        <dbReference type="SAM" id="MobiDB-lite"/>
    </source>
</evidence>
<protein>
    <submittedName>
        <fullName evidence="2">Uncharacterized protein</fullName>
    </submittedName>
</protein>
<gene>
    <name evidence="2" type="ORF">AAFF_G00049570</name>
</gene>
<dbReference type="Proteomes" id="UP001221898">
    <property type="component" value="Unassembled WGS sequence"/>
</dbReference>
<feature type="compositionally biased region" description="Basic and acidic residues" evidence="1">
    <location>
        <begin position="62"/>
        <end position="85"/>
    </location>
</feature>
<comment type="caution">
    <text evidence="2">The sequence shown here is derived from an EMBL/GenBank/DDBJ whole genome shotgun (WGS) entry which is preliminary data.</text>
</comment>